<feature type="region of interest" description="Disordered" evidence="2">
    <location>
        <begin position="1"/>
        <end position="30"/>
    </location>
</feature>
<dbReference type="InterPro" id="IPR050807">
    <property type="entry name" value="TransReg_Diox_bact_type"/>
</dbReference>
<name>A0ABW3J998_9HYPH</name>
<dbReference type="PROSITE" id="PS50943">
    <property type="entry name" value="HTH_CROC1"/>
    <property type="match status" value="1"/>
</dbReference>
<evidence type="ECO:0000256" key="2">
    <source>
        <dbReference type="SAM" id="MobiDB-lite"/>
    </source>
</evidence>
<evidence type="ECO:0000313" key="4">
    <source>
        <dbReference type="EMBL" id="MFD0986331.1"/>
    </source>
</evidence>
<dbReference type="Pfam" id="PF07883">
    <property type="entry name" value="Cupin_2"/>
    <property type="match status" value="1"/>
</dbReference>
<dbReference type="InterPro" id="IPR001387">
    <property type="entry name" value="Cro/C1-type_HTH"/>
</dbReference>
<feature type="compositionally biased region" description="Polar residues" evidence="2">
    <location>
        <begin position="1"/>
        <end position="10"/>
    </location>
</feature>
<dbReference type="InterPro" id="IPR010982">
    <property type="entry name" value="Lambda_DNA-bd_dom_sf"/>
</dbReference>
<evidence type="ECO:0000313" key="5">
    <source>
        <dbReference type="Proteomes" id="UP001597102"/>
    </source>
</evidence>
<dbReference type="RefSeq" id="WP_379086260.1">
    <property type="nucleotide sequence ID" value="NZ_JBHTJO010000001.1"/>
</dbReference>
<organism evidence="4 5">
    <name type="scientific">Methyloligella solikamskensis</name>
    <dbReference type="NCBI Taxonomy" id="1177756"/>
    <lineage>
        <taxon>Bacteria</taxon>
        <taxon>Pseudomonadati</taxon>
        <taxon>Pseudomonadota</taxon>
        <taxon>Alphaproteobacteria</taxon>
        <taxon>Hyphomicrobiales</taxon>
        <taxon>Hyphomicrobiaceae</taxon>
        <taxon>Methyloligella</taxon>
    </lineage>
</organism>
<dbReference type="EMBL" id="JBHTJO010000001">
    <property type="protein sequence ID" value="MFD0986331.1"/>
    <property type="molecule type" value="Genomic_DNA"/>
</dbReference>
<feature type="compositionally biased region" description="Basic and acidic residues" evidence="2">
    <location>
        <begin position="13"/>
        <end position="22"/>
    </location>
</feature>
<dbReference type="Gene3D" id="1.10.260.40">
    <property type="entry name" value="lambda repressor-like DNA-binding domains"/>
    <property type="match status" value="1"/>
</dbReference>
<dbReference type="SMART" id="SM00530">
    <property type="entry name" value="HTH_XRE"/>
    <property type="match status" value="1"/>
</dbReference>
<sequence length="207" mass="23043">MAEDSNSNGAQEPEERMIGQEIKRRRQAKGWTLDDLSQRSGVSIAAISKIEKGQSNPSFDTILRITRPLQVNFVEMMEGPATTAPTARLISTLAGEAELHQTDHYDYEVHSASLKHKVMVPLKMRIHGRTPPPREEWSIHDGEEFIYVLKGVLVFHTEHYAPLTLKEGESCYLDSTMPHAFASGTDGPAEVLSICLSIQPFESKRGG</sequence>
<comment type="caution">
    <text evidence="4">The sequence shown here is derived from an EMBL/GenBank/DDBJ whole genome shotgun (WGS) entry which is preliminary data.</text>
</comment>
<dbReference type="PANTHER" id="PTHR46797">
    <property type="entry name" value="HTH-TYPE TRANSCRIPTIONAL REGULATOR"/>
    <property type="match status" value="1"/>
</dbReference>
<dbReference type="SUPFAM" id="SSF47413">
    <property type="entry name" value="lambda repressor-like DNA-binding domains"/>
    <property type="match status" value="1"/>
</dbReference>
<keyword evidence="1" id="KW-0238">DNA-binding</keyword>
<dbReference type="Gene3D" id="2.60.120.10">
    <property type="entry name" value="Jelly Rolls"/>
    <property type="match status" value="1"/>
</dbReference>
<feature type="domain" description="HTH cro/C1-type" evidence="3">
    <location>
        <begin position="22"/>
        <end position="76"/>
    </location>
</feature>
<dbReference type="Proteomes" id="UP001597102">
    <property type="component" value="Unassembled WGS sequence"/>
</dbReference>
<gene>
    <name evidence="4" type="ORF">ACFQ2F_04400</name>
</gene>
<dbReference type="InterPro" id="IPR014710">
    <property type="entry name" value="RmlC-like_jellyroll"/>
</dbReference>
<evidence type="ECO:0000256" key="1">
    <source>
        <dbReference type="ARBA" id="ARBA00023125"/>
    </source>
</evidence>
<keyword evidence="5" id="KW-1185">Reference proteome</keyword>
<proteinExistence type="predicted"/>
<dbReference type="SUPFAM" id="SSF51182">
    <property type="entry name" value="RmlC-like cupins"/>
    <property type="match status" value="1"/>
</dbReference>
<protein>
    <submittedName>
        <fullName evidence="4">Helix-turn-helix domain-containing protein</fullName>
    </submittedName>
</protein>
<dbReference type="CDD" id="cd02209">
    <property type="entry name" value="cupin_XRE_C"/>
    <property type="match status" value="1"/>
</dbReference>
<dbReference type="InterPro" id="IPR011051">
    <property type="entry name" value="RmlC_Cupin_sf"/>
</dbReference>
<dbReference type="CDD" id="cd00093">
    <property type="entry name" value="HTH_XRE"/>
    <property type="match status" value="1"/>
</dbReference>
<dbReference type="InterPro" id="IPR013096">
    <property type="entry name" value="Cupin_2"/>
</dbReference>
<evidence type="ECO:0000259" key="3">
    <source>
        <dbReference type="PROSITE" id="PS50943"/>
    </source>
</evidence>
<reference evidence="5" key="1">
    <citation type="journal article" date="2019" name="Int. J. Syst. Evol. Microbiol.">
        <title>The Global Catalogue of Microorganisms (GCM) 10K type strain sequencing project: providing services to taxonomists for standard genome sequencing and annotation.</title>
        <authorList>
            <consortium name="The Broad Institute Genomics Platform"/>
            <consortium name="The Broad Institute Genome Sequencing Center for Infectious Disease"/>
            <person name="Wu L."/>
            <person name="Ma J."/>
        </authorList>
    </citation>
    <scope>NUCLEOTIDE SEQUENCE [LARGE SCALE GENOMIC DNA]</scope>
    <source>
        <strain evidence="5">CCUG 61697</strain>
    </source>
</reference>
<dbReference type="PANTHER" id="PTHR46797:SF20">
    <property type="entry name" value="BLR4304 PROTEIN"/>
    <property type="match status" value="1"/>
</dbReference>
<accession>A0ABW3J998</accession>
<dbReference type="Pfam" id="PF01381">
    <property type="entry name" value="HTH_3"/>
    <property type="match status" value="1"/>
</dbReference>